<keyword evidence="2" id="KW-0812">Transmembrane</keyword>
<protein>
    <submittedName>
        <fullName evidence="3">Low affinity iron permease family protein</fullName>
    </submittedName>
</protein>
<organism evidence="3 4">
    <name type="scientific">Jatrophihabitans telluris</name>
    <dbReference type="NCBI Taxonomy" id="2038343"/>
    <lineage>
        <taxon>Bacteria</taxon>
        <taxon>Bacillati</taxon>
        <taxon>Actinomycetota</taxon>
        <taxon>Actinomycetes</taxon>
        <taxon>Jatrophihabitantales</taxon>
        <taxon>Jatrophihabitantaceae</taxon>
        <taxon>Jatrophihabitans</taxon>
    </lineage>
</organism>
<dbReference type="Proteomes" id="UP001056336">
    <property type="component" value="Chromosome"/>
</dbReference>
<reference evidence="3" key="1">
    <citation type="journal article" date="2018" name="Int. J. Syst. Evol. Microbiol.">
        <title>Jatrophihabitans telluris sp. nov., isolated from sediment soil of lava forest wetlands and the emended description of the genus Jatrophihabitans.</title>
        <authorList>
            <person name="Lee K.C."/>
            <person name="Suh M.K."/>
            <person name="Eom M.K."/>
            <person name="Kim K.K."/>
            <person name="Kim J.S."/>
            <person name="Kim D.S."/>
            <person name="Ko S.H."/>
            <person name="Shin Y.K."/>
            <person name="Lee J.S."/>
        </authorList>
    </citation>
    <scope>NUCLEOTIDE SEQUENCE</scope>
    <source>
        <strain evidence="3">N237</strain>
    </source>
</reference>
<reference evidence="3" key="2">
    <citation type="submission" date="2022-05" db="EMBL/GenBank/DDBJ databases">
        <authorList>
            <person name="Kim J.-S."/>
            <person name="Lee K."/>
            <person name="Suh M."/>
            <person name="Eom M."/>
            <person name="Kim J.-S."/>
            <person name="Kim D.-S."/>
            <person name="Ko S.-H."/>
            <person name="Shin Y."/>
            <person name="Lee J.-S."/>
        </authorList>
    </citation>
    <scope>NUCLEOTIDE SEQUENCE</scope>
    <source>
        <strain evidence="3">N237</strain>
    </source>
</reference>
<name>A0ABY4R0L6_9ACTN</name>
<feature type="transmembrane region" description="Helical" evidence="2">
    <location>
        <begin position="54"/>
        <end position="71"/>
    </location>
</feature>
<feature type="region of interest" description="Disordered" evidence="1">
    <location>
        <begin position="112"/>
        <end position="141"/>
    </location>
</feature>
<dbReference type="EMBL" id="CP097332">
    <property type="protein sequence ID" value="UQX88666.1"/>
    <property type="molecule type" value="Genomic_DNA"/>
</dbReference>
<dbReference type="InterPro" id="IPR007251">
    <property type="entry name" value="Iron_permease_Fet4"/>
</dbReference>
<sequence length="141" mass="15439">MTPNSDNTRLPGSRLLHRIDQLASRPAIAVAVVVADGLWVIYSSVIGFPNRLETVFQTLVAALTLAMVFVIQHTQSRQQVATQRKLDEILHALPRASNRLIALEDGSDEALGTAQQAHRELRRQAVRTSHPDTEDSGAAPN</sequence>
<feature type="transmembrane region" description="Helical" evidence="2">
    <location>
        <begin position="22"/>
        <end position="42"/>
    </location>
</feature>
<evidence type="ECO:0000313" key="4">
    <source>
        <dbReference type="Proteomes" id="UP001056336"/>
    </source>
</evidence>
<keyword evidence="2" id="KW-0472">Membrane</keyword>
<gene>
    <name evidence="3" type="ORF">M6D93_01380</name>
</gene>
<keyword evidence="4" id="KW-1185">Reference proteome</keyword>
<evidence type="ECO:0000256" key="1">
    <source>
        <dbReference type="SAM" id="MobiDB-lite"/>
    </source>
</evidence>
<evidence type="ECO:0000256" key="2">
    <source>
        <dbReference type="SAM" id="Phobius"/>
    </source>
</evidence>
<accession>A0ABY4R0L6</accession>
<keyword evidence="2" id="KW-1133">Transmembrane helix</keyword>
<dbReference type="RefSeq" id="WP_249772377.1">
    <property type="nucleotide sequence ID" value="NZ_CP097332.1"/>
</dbReference>
<feature type="compositionally biased region" description="Basic and acidic residues" evidence="1">
    <location>
        <begin position="117"/>
        <end position="133"/>
    </location>
</feature>
<proteinExistence type="predicted"/>
<evidence type="ECO:0000313" key="3">
    <source>
        <dbReference type="EMBL" id="UQX88666.1"/>
    </source>
</evidence>
<dbReference type="Pfam" id="PF04120">
    <property type="entry name" value="Iron_permease"/>
    <property type="match status" value="1"/>
</dbReference>